<dbReference type="GO" id="GO:0005737">
    <property type="term" value="C:cytoplasm"/>
    <property type="evidence" value="ECO:0007669"/>
    <property type="project" value="TreeGrafter"/>
</dbReference>
<keyword evidence="6" id="KW-1185">Reference proteome</keyword>
<evidence type="ECO:0000256" key="4">
    <source>
        <dbReference type="SAM" id="MobiDB-lite"/>
    </source>
</evidence>
<dbReference type="PRINTS" id="PR00019">
    <property type="entry name" value="LEURICHRPT"/>
</dbReference>
<dbReference type="HOGENOM" id="CLU_000288_18_23_1"/>
<accession>H0WMP2</accession>
<dbReference type="FunFam" id="3.80.10.10:FF:000116">
    <property type="entry name" value="Leucine-rich repeat-containing protein 40"/>
    <property type="match status" value="1"/>
</dbReference>
<dbReference type="InterPro" id="IPR003591">
    <property type="entry name" value="Leu-rich_rpt_typical-subtyp"/>
</dbReference>
<organism evidence="5 6">
    <name type="scientific">Otolemur garnettii</name>
    <name type="common">Small-eared galago</name>
    <name type="synonym">Garnett's greater bushbaby</name>
    <dbReference type="NCBI Taxonomy" id="30611"/>
    <lineage>
        <taxon>Eukaryota</taxon>
        <taxon>Metazoa</taxon>
        <taxon>Chordata</taxon>
        <taxon>Craniata</taxon>
        <taxon>Vertebrata</taxon>
        <taxon>Euteleostomi</taxon>
        <taxon>Mammalia</taxon>
        <taxon>Eutheria</taxon>
        <taxon>Euarchontoglires</taxon>
        <taxon>Primates</taxon>
        <taxon>Strepsirrhini</taxon>
        <taxon>Lorisiformes</taxon>
        <taxon>Galagidae</taxon>
        <taxon>Otolemur</taxon>
    </lineage>
</organism>
<dbReference type="PANTHER" id="PTHR48051">
    <property type="match status" value="1"/>
</dbReference>
<dbReference type="SMART" id="SM00369">
    <property type="entry name" value="LRR_TYP"/>
    <property type="match status" value="8"/>
</dbReference>
<dbReference type="Proteomes" id="UP000005225">
    <property type="component" value="Unassembled WGS sequence"/>
</dbReference>
<dbReference type="Pfam" id="PF13855">
    <property type="entry name" value="LRR_8"/>
    <property type="match status" value="3"/>
</dbReference>
<dbReference type="Ensembl" id="ENSOGAT00000003392.2">
    <property type="protein sequence ID" value="ENSOGAP00000003023.2"/>
    <property type="gene ID" value="ENSOGAG00000003387.2"/>
</dbReference>
<evidence type="ECO:0000256" key="1">
    <source>
        <dbReference type="ARBA" id="ARBA00022614"/>
    </source>
</evidence>
<dbReference type="EMBL" id="AAQR03024089">
    <property type="status" value="NOT_ANNOTATED_CDS"/>
    <property type="molecule type" value="Genomic_DNA"/>
</dbReference>
<feature type="region of interest" description="Disordered" evidence="4">
    <location>
        <begin position="1"/>
        <end position="23"/>
    </location>
</feature>
<dbReference type="FunFam" id="3.80.10.10:FF:000206">
    <property type="entry name" value="leucine-rich repeat-containing protein 40"/>
    <property type="match status" value="1"/>
</dbReference>
<feature type="compositionally biased region" description="Basic and acidic residues" evidence="4">
    <location>
        <begin position="8"/>
        <end position="22"/>
    </location>
</feature>
<dbReference type="Gene3D" id="3.80.10.10">
    <property type="entry name" value="Ribonuclease Inhibitor"/>
    <property type="match status" value="5"/>
</dbReference>
<evidence type="ECO:0000256" key="3">
    <source>
        <dbReference type="ARBA" id="ARBA00071450"/>
    </source>
</evidence>
<dbReference type="InterPro" id="IPR032675">
    <property type="entry name" value="LRR_dom_sf"/>
</dbReference>
<dbReference type="PANTHER" id="PTHR48051:SF1">
    <property type="entry name" value="RAS SUPPRESSOR PROTEIN 1"/>
    <property type="match status" value="1"/>
</dbReference>
<dbReference type="eggNOG" id="KOG0472">
    <property type="taxonomic scope" value="Eukaryota"/>
</dbReference>
<keyword evidence="1" id="KW-0433">Leucine-rich repeat</keyword>
<dbReference type="InterPro" id="IPR050216">
    <property type="entry name" value="LRR_domain-containing"/>
</dbReference>
<evidence type="ECO:0000313" key="6">
    <source>
        <dbReference type="Proteomes" id="UP000005225"/>
    </source>
</evidence>
<keyword evidence="2" id="KW-0677">Repeat</keyword>
<dbReference type="EMBL" id="AAQR03024088">
    <property type="status" value="NOT_ANNOTATED_CDS"/>
    <property type="molecule type" value="Genomic_DNA"/>
</dbReference>
<dbReference type="EMBL" id="AAQR03024091">
    <property type="status" value="NOT_ANNOTATED_CDS"/>
    <property type="molecule type" value="Genomic_DNA"/>
</dbReference>
<dbReference type="GeneTree" id="ENSGT00940000156968"/>
<dbReference type="STRING" id="30611.ENSOGAP00000003023"/>
<dbReference type="PROSITE" id="PS51450">
    <property type="entry name" value="LRR"/>
    <property type="match status" value="6"/>
</dbReference>
<dbReference type="AlphaFoldDB" id="H0WMP2"/>
<reference evidence="5" key="2">
    <citation type="submission" date="2025-08" db="UniProtKB">
        <authorList>
            <consortium name="Ensembl"/>
        </authorList>
    </citation>
    <scope>IDENTIFICATION</scope>
</reference>
<dbReference type="EMBL" id="AAQR03024090">
    <property type="status" value="NOT_ANNOTATED_CDS"/>
    <property type="molecule type" value="Genomic_DNA"/>
</dbReference>
<evidence type="ECO:0000313" key="5">
    <source>
        <dbReference type="Ensembl" id="ENSOGAP00000003023.2"/>
    </source>
</evidence>
<reference evidence="5" key="3">
    <citation type="submission" date="2025-09" db="UniProtKB">
        <authorList>
            <consortium name="Ensembl"/>
        </authorList>
    </citation>
    <scope>IDENTIFICATION</scope>
</reference>
<evidence type="ECO:0000256" key="2">
    <source>
        <dbReference type="ARBA" id="ARBA00022737"/>
    </source>
</evidence>
<dbReference type="EMBL" id="AAQR03024087">
    <property type="status" value="NOT_ANNOTATED_CDS"/>
    <property type="molecule type" value="Genomic_DNA"/>
</dbReference>
<dbReference type="InterPro" id="IPR001611">
    <property type="entry name" value="Leu-rich_rpt"/>
</dbReference>
<dbReference type="EMBL" id="AAQR03024093">
    <property type="status" value="NOT_ANNOTATED_CDS"/>
    <property type="molecule type" value="Genomic_DNA"/>
</dbReference>
<dbReference type="InParanoid" id="H0WMP2"/>
<protein>
    <recommendedName>
        <fullName evidence="3">Leucine-rich repeat-containing protein 40</fullName>
    </recommendedName>
</protein>
<sequence length="606" mass="68625">MSRLKGVARQDPRAGFRADSRDGGTCVPQGLLKAARKSGQLNLSGRNLSEEIVPQCVWRINVDIPEEANQNLTFGATERWWEQTDLTKLIISNNKLQSLTDDLRLLPALTVLDQHQNPPNHVLSTLQKCGSLQKLNVSHNKLKILPGEIANLRNLKGLYLQHNELSCISEGFEQLSSLEDLNLENRRLCFYPASQNTVVQIFSRLLLFSSCLKNCHSEDTQRAKRLKHLDCSSNLLEAIPPELAGMESLELVYLWRNKLRFLPEFPSCRLLKELHIGENQIEVLKAEHLKHLNSILVLDLRDNKLKSVPDEITLLQSLERLDLSNNDISSLPYSLGNLHLKFLALEGNPLRTIRREIINKGTQEVLKYLRSKIKDDGPSQSDSVTETAMTLPSESRVNVHAIVTLKTLDYSDKQTPSIPDEVFDAVKSNIITTVNFSKNQLGDVPKRIIELKEMVSDVNLSFNKLSFVSLELCMLQKLTFLDLRSNFCSSAPLHMQIIPFLSLFKNFINRFKVLPEVLYRILTLETVLISNNQIGSVDPQKMKTMENLTTLDLQNNDLLHIPPELGNCVNLRTLLLDGNPFRVPRAAILMKGTAAVLEYLRDRIPT</sequence>
<reference evidence="6" key="1">
    <citation type="submission" date="2011-03" db="EMBL/GenBank/DDBJ databases">
        <title>Version 3 of the genome sequence of Otolemur garnettii (Bushbaby).</title>
        <authorList>
            <consortium name="The Broad Institute Genome Sequencing Platform"/>
            <person name="Di Palma F."/>
            <person name="Johnson J."/>
            <person name="Lander E.S."/>
            <person name="Lindblad-Toh K."/>
            <person name="Jaffe D.B."/>
            <person name="Gnerre S."/>
            <person name="MacCallum I."/>
            <person name="Przybylski D."/>
            <person name="Ribeiro F.J."/>
            <person name="Burton J.N."/>
            <person name="Walker B.J."/>
            <person name="Sharpe T."/>
            <person name="Hall G."/>
        </authorList>
    </citation>
    <scope>NUCLEOTIDE SEQUENCE [LARGE SCALE GENOMIC DNA]</scope>
</reference>
<dbReference type="OMA" id="CMLHKLT"/>
<name>H0WMP2_OTOGA</name>
<dbReference type="FunFam" id="3.80.10.10:FF:000193">
    <property type="entry name" value="Leucine-rich repeat-containing protein 40"/>
    <property type="match status" value="1"/>
</dbReference>
<proteinExistence type="predicted"/>
<dbReference type="SMART" id="SM00364">
    <property type="entry name" value="LRR_BAC"/>
    <property type="match status" value="4"/>
</dbReference>
<dbReference type="EMBL" id="AAQR03024094">
    <property type="status" value="NOT_ANNOTATED_CDS"/>
    <property type="molecule type" value="Genomic_DNA"/>
</dbReference>
<dbReference type="EMBL" id="AAQR03024092">
    <property type="status" value="NOT_ANNOTATED_CDS"/>
    <property type="molecule type" value="Genomic_DNA"/>
</dbReference>
<dbReference type="SUPFAM" id="SSF52058">
    <property type="entry name" value="L domain-like"/>
    <property type="match status" value="2"/>
</dbReference>
<dbReference type="FunCoup" id="H0WMP2">
    <property type="interactions" value="1220"/>
</dbReference>